<gene>
    <name evidence="7" type="ORF">ThimaDRAFT_3239</name>
</gene>
<organism evidence="7 8">
    <name type="scientific">Thiocapsa marina 5811</name>
    <dbReference type="NCBI Taxonomy" id="768671"/>
    <lineage>
        <taxon>Bacteria</taxon>
        <taxon>Pseudomonadati</taxon>
        <taxon>Pseudomonadota</taxon>
        <taxon>Gammaproteobacteria</taxon>
        <taxon>Chromatiales</taxon>
        <taxon>Chromatiaceae</taxon>
        <taxon>Thiocapsa</taxon>
    </lineage>
</organism>
<dbReference type="RefSeq" id="WP_007194111.1">
    <property type="nucleotide sequence ID" value="NZ_AFWV01000010.1"/>
</dbReference>
<evidence type="ECO:0000256" key="2">
    <source>
        <dbReference type="ARBA" id="ARBA00022475"/>
    </source>
</evidence>
<protein>
    <submittedName>
        <fullName evidence="7">Polysaccharide biosynthesis protein</fullName>
    </submittedName>
</protein>
<feature type="transmembrane region" description="Helical" evidence="6">
    <location>
        <begin position="332"/>
        <end position="356"/>
    </location>
</feature>
<dbReference type="Proteomes" id="UP000005459">
    <property type="component" value="Unassembled WGS sequence"/>
</dbReference>
<comment type="subcellular location">
    <subcellularLocation>
        <location evidence="1">Cell membrane</location>
        <topology evidence="1">Multi-pass membrane protein</topology>
    </subcellularLocation>
</comment>
<evidence type="ECO:0000313" key="7">
    <source>
        <dbReference type="EMBL" id="EGV17694.1"/>
    </source>
</evidence>
<feature type="transmembrane region" description="Helical" evidence="6">
    <location>
        <begin position="248"/>
        <end position="268"/>
    </location>
</feature>
<sequence length="551" mass="60460">MTDKVTPEAKSSVQGQGARLDAGGMNRLVSRNIFSSVGAKLLYLVTRFFIPPIVLAYISLEEYGIWAISFILIGYLGMSAFGVSNVYIRYVAQYHAKGEEHRIGDLLSTGLTVVSLISLVALALLWIGLPTLIDALSVSPDLRTTAFVLIFGSAAIFALELSWGAFAYVLTGLQRIVQQNQVWVGTFLLETLLVVVFLVAGLGVYSLLYAFAIRYLVSISVNVWLCFRNIPGLTISLRRFNRADLALFYRYGGIVQLSGFLGMFLRSIEKLIAGLFINVQATGLFDVAQKFPVMATSIPGSMNAVFLPATSYMHSQERRGELLELYFKGARYINLVTGFMMGFMAAFAAPLMVAWLGPNPEFALAPLILACFTLPFQLNILTGPASNIYRGMGIPARELIYPLSQLALVVILVGAGFLIFGIDVVVITLAVALAMILSALIYMVYTNRFLELGQGRFVRGALLPGLWPYLTGFGLYLLARPWVESVGDDRWGSIVLVLVAGIVYCALQAAILWFFQFDAGEKDFVAVKVRGLTGRLGGARFLRKREHPNGH</sequence>
<feature type="transmembrane region" description="Helical" evidence="6">
    <location>
        <begin position="457"/>
        <end position="479"/>
    </location>
</feature>
<keyword evidence="3 6" id="KW-0812">Transmembrane</keyword>
<feature type="transmembrane region" description="Helical" evidence="6">
    <location>
        <begin position="147"/>
        <end position="170"/>
    </location>
</feature>
<dbReference type="eggNOG" id="COG2244">
    <property type="taxonomic scope" value="Bacteria"/>
</dbReference>
<feature type="transmembrane region" description="Helical" evidence="6">
    <location>
        <begin position="491"/>
        <end position="515"/>
    </location>
</feature>
<evidence type="ECO:0000313" key="8">
    <source>
        <dbReference type="Proteomes" id="UP000005459"/>
    </source>
</evidence>
<keyword evidence="2" id="KW-1003">Cell membrane</keyword>
<dbReference type="InterPro" id="IPR050833">
    <property type="entry name" value="Poly_Biosynth_Transport"/>
</dbReference>
<dbReference type="PATRIC" id="fig|768671.3.peg.3421"/>
<feature type="transmembrane region" description="Helical" evidence="6">
    <location>
        <begin position="362"/>
        <end position="378"/>
    </location>
</feature>
<feature type="transmembrane region" description="Helical" evidence="6">
    <location>
        <begin position="66"/>
        <end position="88"/>
    </location>
</feature>
<feature type="transmembrane region" description="Helical" evidence="6">
    <location>
        <begin position="399"/>
        <end position="420"/>
    </location>
</feature>
<feature type="transmembrane region" description="Helical" evidence="6">
    <location>
        <begin position="426"/>
        <end position="445"/>
    </location>
</feature>
<evidence type="ECO:0000256" key="5">
    <source>
        <dbReference type="ARBA" id="ARBA00023136"/>
    </source>
</evidence>
<evidence type="ECO:0000256" key="6">
    <source>
        <dbReference type="SAM" id="Phobius"/>
    </source>
</evidence>
<dbReference type="OrthoDB" id="5751261at2"/>
<accession>F9UDP7</accession>
<feature type="transmembrane region" description="Helical" evidence="6">
    <location>
        <begin position="109"/>
        <end position="127"/>
    </location>
</feature>
<feature type="transmembrane region" description="Helical" evidence="6">
    <location>
        <begin position="291"/>
        <end position="312"/>
    </location>
</feature>
<keyword evidence="4 6" id="KW-1133">Transmembrane helix</keyword>
<proteinExistence type="predicted"/>
<dbReference type="GO" id="GO:0005886">
    <property type="term" value="C:plasma membrane"/>
    <property type="evidence" value="ECO:0007669"/>
    <property type="project" value="UniProtKB-SubCell"/>
</dbReference>
<reference evidence="7 8" key="1">
    <citation type="submission" date="2011-06" db="EMBL/GenBank/DDBJ databases">
        <title>The draft genome of Thiocapsa marina 5811.</title>
        <authorList>
            <consortium name="US DOE Joint Genome Institute (JGI-PGF)"/>
            <person name="Lucas S."/>
            <person name="Han J."/>
            <person name="Cheng J.-F."/>
            <person name="Goodwin L."/>
            <person name="Pitluck S."/>
            <person name="Peters L."/>
            <person name="Land M.L."/>
            <person name="Hauser L."/>
            <person name="Vogl K."/>
            <person name="Liu Z."/>
            <person name="Imhoff J."/>
            <person name="Thiel V."/>
            <person name="Frigaard N.-U."/>
            <person name="Bryant D."/>
            <person name="Woyke T.J."/>
        </authorList>
    </citation>
    <scope>NUCLEOTIDE SEQUENCE [LARGE SCALE GENOMIC DNA]</scope>
    <source>
        <strain evidence="7 8">5811</strain>
    </source>
</reference>
<feature type="transmembrane region" description="Helical" evidence="6">
    <location>
        <begin position="182"/>
        <end position="202"/>
    </location>
</feature>
<name>F9UDP7_9GAMM</name>
<evidence type="ECO:0000256" key="1">
    <source>
        <dbReference type="ARBA" id="ARBA00004651"/>
    </source>
</evidence>
<dbReference type="EMBL" id="AFWV01000010">
    <property type="protein sequence ID" value="EGV17694.1"/>
    <property type="molecule type" value="Genomic_DNA"/>
</dbReference>
<keyword evidence="8" id="KW-1185">Reference proteome</keyword>
<evidence type="ECO:0000256" key="4">
    <source>
        <dbReference type="ARBA" id="ARBA00022989"/>
    </source>
</evidence>
<dbReference type="STRING" id="768671.ThimaDRAFT_3239"/>
<keyword evidence="5 6" id="KW-0472">Membrane</keyword>
<dbReference type="AlphaFoldDB" id="F9UDP7"/>
<feature type="transmembrane region" description="Helical" evidence="6">
    <location>
        <begin position="208"/>
        <end position="227"/>
    </location>
</feature>
<dbReference type="PANTHER" id="PTHR30250">
    <property type="entry name" value="PST FAMILY PREDICTED COLANIC ACID TRANSPORTER"/>
    <property type="match status" value="1"/>
</dbReference>
<evidence type="ECO:0000256" key="3">
    <source>
        <dbReference type="ARBA" id="ARBA00022692"/>
    </source>
</evidence>
<dbReference type="PANTHER" id="PTHR30250:SF26">
    <property type="entry name" value="PSMA PROTEIN"/>
    <property type="match status" value="1"/>
</dbReference>